<feature type="region of interest" description="Disordered" evidence="1">
    <location>
        <begin position="141"/>
        <end position="200"/>
    </location>
</feature>
<dbReference type="AlphaFoldDB" id="A0A9Q0QQI2"/>
<dbReference type="GO" id="GO:0009535">
    <property type="term" value="C:chloroplast thylakoid membrane"/>
    <property type="evidence" value="ECO:0007669"/>
    <property type="project" value="TreeGrafter"/>
</dbReference>
<dbReference type="Pfam" id="PF20711">
    <property type="entry name" value="DUF6825"/>
    <property type="match status" value="1"/>
</dbReference>
<protein>
    <submittedName>
        <fullName evidence="2">Uncharacterized protein</fullName>
    </submittedName>
</protein>
<organism evidence="2 3">
    <name type="scientific">Protea cynaroides</name>
    <dbReference type="NCBI Taxonomy" id="273540"/>
    <lineage>
        <taxon>Eukaryota</taxon>
        <taxon>Viridiplantae</taxon>
        <taxon>Streptophyta</taxon>
        <taxon>Embryophyta</taxon>
        <taxon>Tracheophyta</taxon>
        <taxon>Spermatophyta</taxon>
        <taxon>Magnoliopsida</taxon>
        <taxon>Proteales</taxon>
        <taxon>Proteaceae</taxon>
        <taxon>Protea</taxon>
    </lineage>
</organism>
<comment type="caution">
    <text evidence="2">The sequence shown here is derived from an EMBL/GenBank/DDBJ whole genome shotgun (WGS) entry which is preliminary data.</text>
</comment>
<dbReference type="InterPro" id="IPR040003">
    <property type="entry name" value="PG18-like"/>
</dbReference>
<accession>A0A9Q0QQI2</accession>
<reference evidence="2" key="1">
    <citation type="journal article" date="2023" name="Plant J.">
        <title>The genome of the king protea, Protea cynaroides.</title>
        <authorList>
            <person name="Chang J."/>
            <person name="Duong T.A."/>
            <person name="Schoeman C."/>
            <person name="Ma X."/>
            <person name="Roodt D."/>
            <person name="Barker N."/>
            <person name="Li Z."/>
            <person name="Van de Peer Y."/>
            <person name="Mizrachi E."/>
        </authorList>
    </citation>
    <scope>NUCLEOTIDE SEQUENCE</scope>
    <source>
        <tissue evidence="2">Young leaves</tissue>
    </source>
</reference>
<dbReference type="PANTHER" id="PTHR35745:SF1">
    <property type="entry name" value="OS04G0513000 PROTEIN"/>
    <property type="match status" value="1"/>
</dbReference>
<feature type="compositionally biased region" description="Basic and acidic residues" evidence="1">
    <location>
        <begin position="189"/>
        <end position="200"/>
    </location>
</feature>
<evidence type="ECO:0000313" key="3">
    <source>
        <dbReference type="Proteomes" id="UP001141806"/>
    </source>
</evidence>
<proteinExistence type="predicted"/>
<dbReference type="GO" id="GO:0010027">
    <property type="term" value="P:thylakoid membrane organization"/>
    <property type="evidence" value="ECO:0007669"/>
    <property type="project" value="InterPro"/>
</dbReference>
<sequence>MSGISVQTASLSPPRLSLKANTCFSPSPASVAYYDGSRCPFQSSDSEFRSISLRGRFPKLSLQCRSSNRPGPPGSGDNDSRTILDAFFLGKALAEALNERIESTIGELLSTVGRLQAEQQKQVEEFQENVLERAKRAKEKAAREAMETQGLISNSTTAVTSVSSDVATTSITPSTSDSTSSTSEEDPADKDPLVGKLEDD</sequence>
<evidence type="ECO:0000313" key="2">
    <source>
        <dbReference type="EMBL" id="KAJ4968187.1"/>
    </source>
</evidence>
<dbReference type="PANTHER" id="PTHR35745">
    <property type="entry name" value="BNACNNG14650D PROTEIN"/>
    <property type="match status" value="1"/>
</dbReference>
<name>A0A9Q0QQI2_9MAGN</name>
<dbReference type="EMBL" id="JAMYWD010000006">
    <property type="protein sequence ID" value="KAJ4968187.1"/>
    <property type="molecule type" value="Genomic_DNA"/>
</dbReference>
<keyword evidence="3" id="KW-1185">Reference proteome</keyword>
<evidence type="ECO:0000256" key="1">
    <source>
        <dbReference type="SAM" id="MobiDB-lite"/>
    </source>
</evidence>
<dbReference type="OrthoDB" id="532061at2759"/>
<gene>
    <name evidence="2" type="ORF">NE237_014888</name>
</gene>
<feature type="compositionally biased region" description="Low complexity" evidence="1">
    <location>
        <begin position="152"/>
        <end position="182"/>
    </location>
</feature>
<dbReference type="Proteomes" id="UP001141806">
    <property type="component" value="Unassembled WGS sequence"/>
</dbReference>